<comment type="caution">
    <text evidence="2">The sequence shown here is derived from an EMBL/GenBank/DDBJ whole genome shotgun (WGS) entry which is preliminary data.</text>
</comment>
<reference evidence="2 3" key="1">
    <citation type="submission" date="2019-03" db="EMBL/GenBank/DDBJ databases">
        <title>Genomic Encyclopedia of Archaeal and Bacterial Type Strains, Phase II (KMG-II): from individual species to whole genera.</title>
        <authorList>
            <person name="Goeker M."/>
        </authorList>
    </citation>
    <scope>NUCLEOTIDE SEQUENCE [LARGE SCALE GENOMIC DNA]</scope>
    <source>
        <strain evidence="2 3">DSM 45499</strain>
    </source>
</reference>
<dbReference type="Pfam" id="PF01370">
    <property type="entry name" value="Epimerase"/>
    <property type="match status" value="1"/>
</dbReference>
<dbReference type="Proteomes" id="UP000294927">
    <property type="component" value="Unassembled WGS sequence"/>
</dbReference>
<sequence length="312" mass="32870">MILVTGGLGFIGRHTVRALLDLGESCVLVQRRTAEVPEDLAGERVVVEQADIIDPSALPSVGERHEITGVVHLAGSVPWPPGAHEPVDGARKAIASLLNVVEAARQWGVSRVGVASTVGVYAGVAEEGPLQEDVPLSMSSGHVIPAFKKIGELLTDHLAGVTGLDLVNYRIAAIWGPHGHAASPFFAAPALVRAAALGTEPDLAPLYAPAHAEDAIDMCYAKDCGRAIAALQLAEVLNHRTYNVSSGRATSNAEVLAAIRNVVPDTRVDLPAGGSGRRLWLDTTRLAQDTGFRPAYDTERAVADYVSWLRAA</sequence>
<protein>
    <submittedName>
        <fullName evidence="2">UDP-glucose 4-epimerase</fullName>
    </submittedName>
</protein>
<dbReference type="PANTHER" id="PTHR43245:SF13">
    <property type="entry name" value="UDP-D-APIOSE_UDP-D-XYLOSE SYNTHASE 2"/>
    <property type="match status" value="1"/>
</dbReference>
<evidence type="ECO:0000259" key="1">
    <source>
        <dbReference type="Pfam" id="PF01370"/>
    </source>
</evidence>
<accession>A0A4R7W557</accession>
<feature type="domain" description="NAD-dependent epimerase/dehydratase" evidence="1">
    <location>
        <begin position="2"/>
        <end position="244"/>
    </location>
</feature>
<dbReference type="RefSeq" id="WP_133901080.1">
    <property type="nucleotide sequence ID" value="NZ_SOCP01000001.1"/>
</dbReference>
<name>A0A4R7W557_9PSEU</name>
<dbReference type="EMBL" id="SOCP01000001">
    <property type="protein sequence ID" value="TDV57866.1"/>
    <property type="molecule type" value="Genomic_DNA"/>
</dbReference>
<dbReference type="InterPro" id="IPR050177">
    <property type="entry name" value="Lipid_A_modif_metabolic_enz"/>
</dbReference>
<evidence type="ECO:0000313" key="2">
    <source>
        <dbReference type="EMBL" id="TDV57866.1"/>
    </source>
</evidence>
<dbReference type="AlphaFoldDB" id="A0A4R7W557"/>
<gene>
    <name evidence="2" type="ORF">CLV71_101740</name>
</gene>
<dbReference type="SUPFAM" id="SSF51735">
    <property type="entry name" value="NAD(P)-binding Rossmann-fold domains"/>
    <property type="match status" value="1"/>
</dbReference>
<dbReference type="OrthoDB" id="9801785at2"/>
<proteinExistence type="predicted"/>
<dbReference type="InterPro" id="IPR001509">
    <property type="entry name" value="Epimerase_deHydtase"/>
</dbReference>
<evidence type="ECO:0000313" key="3">
    <source>
        <dbReference type="Proteomes" id="UP000294927"/>
    </source>
</evidence>
<dbReference type="InterPro" id="IPR036291">
    <property type="entry name" value="NAD(P)-bd_dom_sf"/>
</dbReference>
<keyword evidence="3" id="KW-1185">Reference proteome</keyword>
<dbReference type="Gene3D" id="3.40.50.720">
    <property type="entry name" value="NAD(P)-binding Rossmann-like Domain"/>
    <property type="match status" value="1"/>
</dbReference>
<dbReference type="PANTHER" id="PTHR43245">
    <property type="entry name" value="BIFUNCTIONAL POLYMYXIN RESISTANCE PROTEIN ARNA"/>
    <property type="match status" value="1"/>
</dbReference>
<organism evidence="2 3">
    <name type="scientific">Actinophytocola oryzae</name>
    <dbReference type="NCBI Taxonomy" id="502181"/>
    <lineage>
        <taxon>Bacteria</taxon>
        <taxon>Bacillati</taxon>
        <taxon>Actinomycetota</taxon>
        <taxon>Actinomycetes</taxon>
        <taxon>Pseudonocardiales</taxon>
        <taxon>Pseudonocardiaceae</taxon>
    </lineage>
</organism>